<dbReference type="InterPro" id="IPR003441">
    <property type="entry name" value="NAC-dom"/>
</dbReference>
<comment type="caution">
    <text evidence="7">The sequence shown here is derived from an EMBL/GenBank/DDBJ whole genome shotgun (WGS) entry which is preliminary data.</text>
</comment>
<dbReference type="AlphaFoldDB" id="A0ABC8UPC7"/>
<gene>
    <name evidence="6" type="ORF">ILEXP_LOCUS38372</name>
    <name evidence="7" type="ORF">ILEXP_LOCUS53152</name>
</gene>
<dbReference type="EMBL" id="CAUOFW020008491">
    <property type="protein sequence ID" value="CAK9182921.1"/>
    <property type="molecule type" value="Genomic_DNA"/>
</dbReference>
<keyword evidence="2" id="KW-0238">DNA-binding</keyword>
<keyword evidence="1" id="KW-0805">Transcription regulation</keyword>
<evidence type="ECO:0000313" key="6">
    <source>
        <dbReference type="EMBL" id="CAK9168948.1"/>
    </source>
</evidence>
<dbReference type="EMBL" id="CAUOFW020005187">
    <property type="protein sequence ID" value="CAK9168948.1"/>
    <property type="molecule type" value="Genomic_DNA"/>
</dbReference>
<evidence type="ECO:0000313" key="8">
    <source>
        <dbReference type="Proteomes" id="UP001642360"/>
    </source>
</evidence>
<dbReference type="Gene3D" id="2.170.150.80">
    <property type="entry name" value="NAC domain"/>
    <property type="match status" value="1"/>
</dbReference>
<dbReference type="SUPFAM" id="SSF101941">
    <property type="entry name" value="NAC domain"/>
    <property type="match status" value="1"/>
</dbReference>
<name>A0ABC8UPC7_9AQUA</name>
<dbReference type="FunFam" id="2.170.150.80:FF:000003">
    <property type="entry name" value="NAC domain-containing protein"/>
    <property type="match status" value="1"/>
</dbReference>
<organism evidence="7 8">
    <name type="scientific">Ilex paraguariensis</name>
    <name type="common">yerba mate</name>
    <dbReference type="NCBI Taxonomy" id="185542"/>
    <lineage>
        <taxon>Eukaryota</taxon>
        <taxon>Viridiplantae</taxon>
        <taxon>Streptophyta</taxon>
        <taxon>Embryophyta</taxon>
        <taxon>Tracheophyta</taxon>
        <taxon>Spermatophyta</taxon>
        <taxon>Magnoliopsida</taxon>
        <taxon>eudicotyledons</taxon>
        <taxon>Gunneridae</taxon>
        <taxon>Pentapetalae</taxon>
        <taxon>asterids</taxon>
        <taxon>campanulids</taxon>
        <taxon>Aquifoliales</taxon>
        <taxon>Aquifoliaceae</taxon>
        <taxon>Ilex</taxon>
    </lineage>
</organism>
<evidence type="ECO:0000256" key="4">
    <source>
        <dbReference type="ARBA" id="ARBA00023242"/>
    </source>
</evidence>
<evidence type="ECO:0000313" key="7">
    <source>
        <dbReference type="EMBL" id="CAK9182921.1"/>
    </source>
</evidence>
<evidence type="ECO:0000259" key="5">
    <source>
        <dbReference type="PROSITE" id="PS51005"/>
    </source>
</evidence>
<dbReference type="Pfam" id="PF02365">
    <property type="entry name" value="NAM"/>
    <property type="match status" value="1"/>
</dbReference>
<dbReference type="PANTHER" id="PTHR31744">
    <property type="entry name" value="PROTEIN CUP-SHAPED COTYLEDON 2-RELATED"/>
    <property type="match status" value="1"/>
</dbReference>
<reference evidence="7 8" key="1">
    <citation type="submission" date="2024-02" db="EMBL/GenBank/DDBJ databases">
        <authorList>
            <person name="Vignale AGUSTIN F."/>
            <person name="Sosa J E."/>
            <person name="Modenutti C."/>
        </authorList>
    </citation>
    <scope>NUCLEOTIDE SEQUENCE [LARGE SCALE GENOMIC DNA]</scope>
</reference>
<dbReference type="Proteomes" id="UP001642360">
    <property type="component" value="Unassembled WGS sequence"/>
</dbReference>
<proteinExistence type="predicted"/>
<keyword evidence="8" id="KW-1185">Reference proteome</keyword>
<evidence type="ECO:0000256" key="1">
    <source>
        <dbReference type="ARBA" id="ARBA00023015"/>
    </source>
</evidence>
<evidence type="ECO:0000256" key="3">
    <source>
        <dbReference type="ARBA" id="ARBA00023163"/>
    </source>
</evidence>
<dbReference type="InterPro" id="IPR036093">
    <property type="entry name" value="NAC_dom_sf"/>
</dbReference>
<protein>
    <recommendedName>
        <fullName evidence="5">NAC domain-containing protein</fullName>
    </recommendedName>
</protein>
<dbReference type="PROSITE" id="PS51005">
    <property type="entry name" value="NAC"/>
    <property type="match status" value="1"/>
</dbReference>
<dbReference type="GO" id="GO:0006355">
    <property type="term" value="P:regulation of DNA-templated transcription"/>
    <property type="evidence" value="ECO:0007669"/>
    <property type="project" value="UniProtKB-ARBA"/>
</dbReference>
<keyword evidence="4" id="KW-0539">Nucleus</keyword>
<dbReference type="GO" id="GO:0003677">
    <property type="term" value="F:DNA binding"/>
    <property type="evidence" value="ECO:0007669"/>
    <property type="project" value="UniProtKB-KW"/>
</dbReference>
<accession>A0ABC8UPC7</accession>
<feature type="domain" description="NAC" evidence="5">
    <location>
        <begin position="8"/>
        <end position="159"/>
    </location>
</feature>
<dbReference type="PANTHER" id="PTHR31744:SF212">
    <property type="entry name" value="PROTEIN SOMBRERO-LIKE ISOFORM X2"/>
    <property type="match status" value="1"/>
</dbReference>
<sequence length="361" mass="41413">MASSNGGVPPGFRFHPTDEELLHYYLKKKLSFQKFDMEVIREVDLNKIEPWDLQEKCKIGSTPQNEWYFFSHKDKKYPTGSRTNRATNAGFWKATGRDKCIRNSYKKIGMRKTLVFYRGRAPHGQKTDWIMHEYRLEDGDDTQGSPNEDGWVVCRVFKKKNLFKVGIGNEGGGSMVSDQLNNASSTSHHRTFMHRDNQYLIHQHHNNDNQPTFDLYKTELGLNYSQIPLGVPQFSQIQAQNFIPIHKPLGYDFPELPSETPVLVKQLMSNPRDCESGSENLCYQGCEPGLEVGTCEPSQSLLIGRDQSLNEWGMIDRLVTPHIAQEDSSKGIRFDDENPSSMHQINPLSLRGEMDFWGYGK</sequence>
<keyword evidence="3" id="KW-0804">Transcription</keyword>
<evidence type="ECO:0000256" key="2">
    <source>
        <dbReference type="ARBA" id="ARBA00023125"/>
    </source>
</evidence>